<proteinExistence type="predicted"/>
<accession>A0A422NY36</accession>
<dbReference type="Proteomes" id="UP000284403">
    <property type="component" value="Unassembled WGS sequence"/>
</dbReference>
<dbReference type="PANTHER" id="PTHR34496">
    <property type="entry name" value="GLCNAC TRANSFERASE-RELATED"/>
    <property type="match status" value="1"/>
</dbReference>
<evidence type="ECO:0000256" key="1">
    <source>
        <dbReference type="SAM" id="MobiDB-lite"/>
    </source>
</evidence>
<dbReference type="RefSeq" id="XP_029226200.1">
    <property type="nucleotide sequence ID" value="XM_029373671.1"/>
</dbReference>
<reference evidence="2 3" key="1">
    <citation type="journal article" date="2018" name="BMC Genomics">
        <title>Genomic comparison of Trypanosoma conorhini and Trypanosoma rangeli to Trypanosoma cruzi strains of high and low virulence.</title>
        <authorList>
            <person name="Bradwell K.R."/>
            <person name="Koparde V.N."/>
            <person name="Matveyev A.V."/>
            <person name="Serrano M.G."/>
            <person name="Alves J.M."/>
            <person name="Parikh H."/>
            <person name="Huang B."/>
            <person name="Lee V."/>
            <person name="Espinosa-Alvarez O."/>
            <person name="Ortiz P.A."/>
            <person name="Costa-Martins A.G."/>
            <person name="Teixeira M.M."/>
            <person name="Buck G.A."/>
        </authorList>
    </citation>
    <scope>NUCLEOTIDE SEQUENCE [LARGE SCALE GENOMIC DNA]</scope>
    <source>
        <strain evidence="2 3">025E</strain>
    </source>
</reference>
<dbReference type="InterPro" id="IPR021067">
    <property type="entry name" value="Glycosyltransferase"/>
</dbReference>
<organism evidence="2 3">
    <name type="scientific">Trypanosoma conorhini</name>
    <dbReference type="NCBI Taxonomy" id="83891"/>
    <lineage>
        <taxon>Eukaryota</taxon>
        <taxon>Discoba</taxon>
        <taxon>Euglenozoa</taxon>
        <taxon>Kinetoplastea</taxon>
        <taxon>Metakinetoplastina</taxon>
        <taxon>Trypanosomatida</taxon>
        <taxon>Trypanosomatidae</taxon>
        <taxon>Trypanosoma</taxon>
    </lineage>
</organism>
<sequence>MHVQHMLERCRMRLRRSMKRGTRLALLLTIVALLLLLSITMFNSALDEVGADEVGADEVGAGDGDELEDGAPPPHRDKARLQGQIERGRASMLLHAEELLALLQRFSDERGVRAANAMSEAAVHPANTSLATPEALLTHYYGTELIRLNNVHEKDLDDGYAQNVLHSDTYWSPSHVTRRGYGLEGSIFVGVTHSQEAAASAAAETACAATVRSLYEAARWPLAIFTGIVDVTLRTPPRDAAAASAEAAAQPPEETPAWAPPPASVCVPRAYLLPSCAERVSFCPTDNIRVRQVRAAQTTADAVGAAGNARRRRPHPLFSSVAAQRYATLTLYRGETYVMFIRAGVQLVSNWDLLARTLWLQLPSRQAVLSQPPVSVTHEAVQAAWDAVVVRQVEGILLAADKMLPNATAQGPPQSQPREGKLGNGVGQWLESIQWTLNLEAVRLQPAGEAAAGGKDAGLRVEEVVHHVFHHDAAVFRHAKEQAPMTGGASLAEEEVAPAAASRRRIQLYWLRQFYEALRGEFLKDVVERNTTACLSGVQMPEAKSRREAAALFRLHATRVRRLSHAMRDPRYMRPSPFHACGGTGATACPEMSAVKHMCHSDAILPYLLQAWVTTDFLFTRAEAFVDLPRDAGDGYGGPTHADTVQLDPFLSFVGADEEAVLLSARLWTHGWELFSATEPVAFVVTPPTTQATAASDARTLTPALLQLRERSVARLRHIIFGKNGTAGAAPDVEAAALREVERYGLGRRRSKEQLFYFSGLQEAARQRERVAESNAEAEHAVESICPAFFCRSRK</sequence>
<dbReference type="OrthoDB" id="76265at2759"/>
<dbReference type="GeneID" id="40320414"/>
<evidence type="ECO:0000313" key="2">
    <source>
        <dbReference type="EMBL" id="RNF10314.1"/>
    </source>
</evidence>
<comment type="caution">
    <text evidence="2">The sequence shown here is derived from an EMBL/GenBank/DDBJ whole genome shotgun (WGS) entry which is preliminary data.</text>
</comment>
<feature type="region of interest" description="Disordered" evidence="1">
    <location>
        <begin position="57"/>
        <end position="78"/>
    </location>
</feature>
<name>A0A422NY36_9TRYP</name>
<dbReference type="PANTHER" id="PTHR34496:SF7">
    <property type="entry name" value="GLYCOSYLTRANSFERASE (GLCNAC)"/>
    <property type="match status" value="1"/>
</dbReference>
<keyword evidence="3" id="KW-1185">Reference proteome</keyword>
<gene>
    <name evidence="2" type="ORF">Tco025E_06803</name>
</gene>
<evidence type="ECO:0000313" key="3">
    <source>
        <dbReference type="Proteomes" id="UP000284403"/>
    </source>
</evidence>
<protein>
    <submittedName>
        <fullName evidence="2">Uncharacterized protein</fullName>
    </submittedName>
</protein>
<dbReference type="EMBL" id="MKKU01000485">
    <property type="protein sequence ID" value="RNF10314.1"/>
    <property type="molecule type" value="Genomic_DNA"/>
</dbReference>
<dbReference type="Pfam" id="PF11397">
    <property type="entry name" value="GlcNAc"/>
    <property type="match status" value="2"/>
</dbReference>
<dbReference type="AlphaFoldDB" id="A0A422NY36"/>